<dbReference type="PANTHER" id="PTHR38038:SF1">
    <property type="entry name" value="PENICILLIN-BINDING PROTEIN ACTIVATOR LPOA"/>
    <property type="match status" value="1"/>
</dbReference>
<proteinExistence type="predicted"/>
<dbReference type="Pfam" id="PF04348">
    <property type="entry name" value="LppC"/>
    <property type="match status" value="2"/>
</dbReference>
<evidence type="ECO:0000313" key="3">
    <source>
        <dbReference type="Proteomes" id="UP001652504"/>
    </source>
</evidence>
<dbReference type="PANTHER" id="PTHR38038">
    <property type="entry name" value="PENICILLIN-BINDING PROTEIN ACTIVATOR LPOA"/>
    <property type="match status" value="1"/>
</dbReference>
<gene>
    <name evidence="2" type="ORF">OE749_02275</name>
</gene>
<evidence type="ECO:0000313" key="2">
    <source>
        <dbReference type="EMBL" id="MCV2883524.1"/>
    </source>
</evidence>
<dbReference type="InterPro" id="IPR007443">
    <property type="entry name" value="LpoA"/>
</dbReference>
<reference evidence="2 3" key="1">
    <citation type="submission" date="2022-10" db="EMBL/GenBank/DDBJ databases">
        <title>Aestuariibacter sp. AA17 isolated from Montipora capitata coral fragment.</title>
        <authorList>
            <person name="Emsley S.A."/>
            <person name="Pfannmuller K.M."/>
            <person name="Loughran R.M."/>
            <person name="Shlafstein M."/>
            <person name="Papke E."/>
            <person name="Saw J.H."/>
            <person name="Ushijima B."/>
            <person name="Videau P."/>
        </authorList>
    </citation>
    <scope>NUCLEOTIDE SEQUENCE [LARGE SCALE GENOMIC DNA]</scope>
    <source>
        <strain evidence="2 3">AA17</strain>
    </source>
</reference>
<name>A0ABT3A4R1_9ALTE</name>
<accession>A0ABT3A4R1</accession>
<dbReference type="SUPFAM" id="SSF53822">
    <property type="entry name" value="Periplasmic binding protein-like I"/>
    <property type="match status" value="1"/>
</dbReference>
<dbReference type="Gene3D" id="1.25.40.650">
    <property type="match status" value="1"/>
</dbReference>
<dbReference type="CDD" id="cd06339">
    <property type="entry name" value="PBP1_YraM_LppC_lipoprotein-like"/>
    <property type="match status" value="1"/>
</dbReference>
<keyword evidence="3" id="KW-1185">Reference proteome</keyword>
<evidence type="ECO:0000256" key="1">
    <source>
        <dbReference type="ARBA" id="ARBA00023136"/>
    </source>
</evidence>
<dbReference type="InterPro" id="IPR028082">
    <property type="entry name" value="Peripla_BP_I"/>
</dbReference>
<organism evidence="2 3">
    <name type="scientific">Fluctibacter corallii</name>
    <dbReference type="NCBI Taxonomy" id="2984329"/>
    <lineage>
        <taxon>Bacteria</taxon>
        <taxon>Pseudomonadati</taxon>
        <taxon>Pseudomonadota</taxon>
        <taxon>Gammaproteobacteria</taxon>
        <taxon>Alteromonadales</taxon>
        <taxon>Alteromonadaceae</taxon>
        <taxon>Fluctibacter</taxon>
    </lineage>
</organism>
<keyword evidence="1" id="KW-0472">Membrane</keyword>
<dbReference type="Proteomes" id="UP001652504">
    <property type="component" value="Unassembled WGS sequence"/>
</dbReference>
<dbReference type="PROSITE" id="PS51257">
    <property type="entry name" value="PROKAR_LIPOPROTEIN"/>
    <property type="match status" value="1"/>
</dbReference>
<dbReference type="EMBL" id="JAOWKX010000001">
    <property type="protein sequence ID" value="MCV2883524.1"/>
    <property type="molecule type" value="Genomic_DNA"/>
</dbReference>
<protein>
    <submittedName>
        <fullName evidence="2">Penicillin-binding protein activator</fullName>
    </submittedName>
</protein>
<dbReference type="RefSeq" id="WP_263710720.1">
    <property type="nucleotide sequence ID" value="NZ_JAOWKX010000001.1"/>
</dbReference>
<sequence length="643" mass="72213">MKSIFNWIGIVALSIFLVACGSAPKPKAVSQPVEKQPKTVVKAAKTPSDLIRDAEVTFMQTGSTLQRNLLLLKAADLYAQDSQCKEAKTIISTLLPEMSDKDERTYAFVILAECLIRTSPVDYKILSAYIDNMTPHSEYRGRVNALHARLHLHQTAWLDAANAFDKSDLPDTERAINIWNALLQLSLADLEEASLRARNLRSYLQLAIIVRQYALNPVHLQAAINDWQNRHLQHPLATNPPPVLAKLLETPTVDTSRISILLPLTGRLSQQGQAIKEGIMAAYFQDASSNVNVATLPVLTFVDTNTYDEENSSELIANSSVIIGPLLKENIRRVLPSLTSEVTLLALNRIDTEIPSRSNITFNENNALDTTETHPNVAQPLSTNSQYYFALAPEDEAVQLAKKVKKTGAKFPVVVAHDSATARRMADTFISSWKHFETKDQSTPLVTYFNDNDQLREGITSILDVAQSKARIKQIENLVRKELHSVPRNRRDIDAIIVFADPKQTELLNPIIESSLSPFNRKVVPVFASSRSYSQQLNQNSLRDLKNLTFTDMPWMLPSHRWSDLQQEAQALWPQRNDTLQRLFALGYDAYTISPYLHHLRLTPNQSIQGLTGELKINPQGVIYRTLPYAQINNNEVQRIASD</sequence>
<dbReference type="Gene3D" id="3.40.50.2300">
    <property type="match status" value="2"/>
</dbReference>
<comment type="caution">
    <text evidence="2">The sequence shown here is derived from an EMBL/GenBank/DDBJ whole genome shotgun (WGS) entry which is preliminary data.</text>
</comment>